<dbReference type="PRINTS" id="PR00690">
    <property type="entry name" value="ADHESNFAMILY"/>
</dbReference>
<dbReference type="EMBL" id="JANJOU010000003">
    <property type="protein sequence ID" value="MCR0981462.1"/>
    <property type="molecule type" value="Genomic_DNA"/>
</dbReference>
<dbReference type="PRINTS" id="PR00691">
    <property type="entry name" value="ADHESINB"/>
</dbReference>
<dbReference type="PANTHER" id="PTHR42953:SF1">
    <property type="entry name" value="METAL-BINDING PROTEIN HI_0362-RELATED"/>
    <property type="match status" value="1"/>
</dbReference>
<evidence type="ECO:0000256" key="5">
    <source>
        <dbReference type="ARBA" id="ARBA00022729"/>
    </source>
</evidence>
<feature type="compositionally biased region" description="Basic and acidic residues" evidence="7">
    <location>
        <begin position="122"/>
        <end position="146"/>
    </location>
</feature>
<feature type="region of interest" description="Disordered" evidence="7">
    <location>
        <begin position="110"/>
        <end position="146"/>
    </location>
</feature>
<feature type="chain" id="PRO_5047136071" evidence="8">
    <location>
        <begin position="24"/>
        <end position="313"/>
    </location>
</feature>
<evidence type="ECO:0000256" key="2">
    <source>
        <dbReference type="ARBA" id="ARBA00011028"/>
    </source>
</evidence>
<feature type="signal peptide" evidence="8">
    <location>
        <begin position="1"/>
        <end position="23"/>
    </location>
</feature>
<dbReference type="InterPro" id="IPR006128">
    <property type="entry name" value="Lipoprotein_PsaA-like"/>
</dbReference>
<evidence type="ECO:0000256" key="1">
    <source>
        <dbReference type="ARBA" id="ARBA00004196"/>
    </source>
</evidence>
<accession>A0ABT1X033</accession>
<reference evidence="9 10" key="1">
    <citation type="submission" date="2022-06" db="EMBL/GenBank/DDBJ databases">
        <title>Roseomonas CN29.</title>
        <authorList>
            <person name="Cheng Y."/>
            <person name="He X."/>
        </authorList>
    </citation>
    <scope>NUCLEOTIDE SEQUENCE [LARGE SCALE GENOMIC DNA]</scope>
    <source>
        <strain evidence="9 10">CN29</strain>
    </source>
</reference>
<evidence type="ECO:0000313" key="10">
    <source>
        <dbReference type="Proteomes" id="UP001524642"/>
    </source>
</evidence>
<dbReference type="SUPFAM" id="SSF53807">
    <property type="entry name" value="Helical backbone' metal receptor"/>
    <property type="match status" value="1"/>
</dbReference>
<keyword evidence="10" id="KW-1185">Reference proteome</keyword>
<comment type="subcellular location">
    <subcellularLocation>
        <location evidence="1">Cell envelope</location>
    </subcellularLocation>
</comment>
<dbReference type="InterPro" id="IPR006129">
    <property type="entry name" value="AdhesinB"/>
</dbReference>
<sequence length="313" mass="32672">MQRRTFLAAVLALPAIRPAAAQAVLPVVAAFSILGDLVRQVAGDRPLALSVLVGPDGDAHDFQPRPSDAERLRGAALLVRNGLGFDDWLNRLTGAAGFRGTTVTAADGVTTRPAEAGGHGHSHGEGRRGRGGEAARAPDPHAWGDPRNARIYARNIAAGLSAADPGNAALYARNAEGFSARLTALDAEVRAAIGTVPEGKRRVITSHDAFGYYGDAYGITFLAPQGVSTHADASAANVARLIRQVRAEGISAVFLENMAEGTTLDRLAREAGVRVRGRLYSDALSPPDGPAATYEALIRHNTALLVPAMRGEG</sequence>
<organism evidence="9 10">
    <name type="scientific">Roseomonas populi</name>
    <dbReference type="NCBI Taxonomy" id="3121582"/>
    <lineage>
        <taxon>Bacteria</taxon>
        <taxon>Pseudomonadati</taxon>
        <taxon>Pseudomonadota</taxon>
        <taxon>Alphaproteobacteria</taxon>
        <taxon>Acetobacterales</taxon>
        <taxon>Roseomonadaceae</taxon>
        <taxon>Roseomonas</taxon>
    </lineage>
</organism>
<proteinExistence type="inferred from homology"/>
<evidence type="ECO:0000256" key="8">
    <source>
        <dbReference type="SAM" id="SignalP"/>
    </source>
</evidence>
<dbReference type="InterPro" id="IPR050492">
    <property type="entry name" value="Bact_metal-bind_prot9"/>
</dbReference>
<dbReference type="Pfam" id="PF01297">
    <property type="entry name" value="ZnuA"/>
    <property type="match status" value="1"/>
</dbReference>
<gene>
    <name evidence="9" type="ORF">NRP21_05315</name>
</gene>
<dbReference type="PANTHER" id="PTHR42953">
    <property type="entry name" value="HIGH-AFFINITY ZINC UPTAKE SYSTEM PROTEIN ZNUA-RELATED"/>
    <property type="match status" value="1"/>
</dbReference>
<dbReference type="RefSeq" id="WP_257715138.1">
    <property type="nucleotide sequence ID" value="NZ_JANJOU010000003.1"/>
</dbReference>
<keyword evidence="4" id="KW-0479">Metal-binding</keyword>
<comment type="similarity">
    <text evidence="2 6">Belongs to the bacterial solute-binding protein 9 family.</text>
</comment>
<evidence type="ECO:0000256" key="4">
    <source>
        <dbReference type="ARBA" id="ARBA00022723"/>
    </source>
</evidence>
<evidence type="ECO:0000256" key="3">
    <source>
        <dbReference type="ARBA" id="ARBA00022448"/>
    </source>
</evidence>
<keyword evidence="5 8" id="KW-0732">Signal</keyword>
<dbReference type="Gene3D" id="3.40.50.1980">
    <property type="entry name" value="Nitrogenase molybdenum iron protein domain"/>
    <property type="match status" value="2"/>
</dbReference>
<dbReference type="Proteomes" id="UP001524642">
    <property type="component" value="Unassembled WGS sequence"/>
</dbReference>
<dbReference type="InterPro" id="IPR006127">
    <property type="entry name" value="ZnuA-like"/>
</dbReference>
<evidence type="ECO:0000313" key="9">
    <source>
        <dbReference type="EMBL" id="MCR0981462.1"/>
    </source>
</evidence>
<keyword evidence="3 6" id="KW-0813">Transport</keyword>
<evidence type="ECO:0000256" key="6">
    <source>
        <dbReference type="RuleBase" id="RU003512"/>
    </source>
</evidence>
<evidence type="ECO:0000256" key="7">
    <source>
        <dbReference type="SAM" id="MobiDB-lite"/>
    </source>
</evidence>
<name>A0ABT1X033_9PROT</name>
<comment type="caution">
    <text evidence="9">The sequence shown here is derived from an EMBL/GenBank/DDBJ whole genome shotgun (WGS) entry which is preliminary data.</text>
</comment>
<protein>
    <submittedName>
        <fullName evidence="9">Zinc ABC transporter substrate-binding protein</fullName>
    </submittedName>
</protein>